<evidence type="ECO:0000313" key="1">
    <source>
        <dbReference type="EMBL" id="MED6116494.1"/>
    </source>
</evidence>
<comment type="caution">
    <text evidence="1">The sequence shown here is derived from an EMBL/GenBank/DDBJ whole genome shotgun (WGS) entry which is preliminary data.</text>
</comment>
<reference evidence="1 2" key="1">
    <citation type="journal article" date="2023" name="Plants (Basel)">
        <title>Bridging the Gap: Combining Genomics and Transcriptomics Approaches to Understand Stylosanthes scabra, an Orphan Legume from the Brazilian Caatinga.</title>
        <authorList>
            <person name="Ferreira-Neto J.R.C."/>
            <person name="da Silva M.D."/>
            <person name="Binneck E."/>
            <person name="de Melo N.F."/>
            <person name="da Silva R.H."/>
            <person name="de Melo A.L.T.M."/>
            <person name="Pandolfi V."/>
            <person name="Bustamante F.O."/>
            <person name="Brasileiro-Vidal A.C."/>
            <person name="Benko-Iseppon A.M."/>
        </authorList>
    </citation>
    <scope>NUCLEOTIDE SEQUENCE [LARGE SCALE GENOMIC DNA]</scope>
    <source>
        <tissue evidence="1">Leaves</tissue>
    </source>
</reference>
<name>A0ABU6QZT2_9FABA</name>
<dbReference type="EMBL" id="JASCZI010002870">
    <property type="protein sequence ID" value="MED6116494.1"/>
    <property type="molecule type" value="Genomic_DNA"/>
</dbReference>
<protein>
    <submittedName>
        <fullName evidence="1">Uncharacterized protein</fullName>
    </submittedName>
</protein>
<organism evidence="1 2">
    <name type="scientific">Stylosanthes scabra</name>
    <dbReference type="NCBI Taxonomy" id="79078"/>
    <lineage>
        <taxon>Eukaryota</taxon>
        <taxon>Viridiplantae</taxon>
        <taxon>Streptophyta</taxon>
        <taxon>Embryophyta</taxon>
        <taxon>Tracheophyta</taxon>
        <taxon>Spermatophyta</taxon>
        <taxon>Magnoliopsida</taxon>
        <taxon>eudicotyledons</taxon>
        <taxon>Gunneridae</taxon>
        <taxon>Pentapetalae</taxon>
        <taxon>rosids</taxon>
        <taxon>fabids</taxon>
        <taxon>Fabales</taxon>
        <taxon>Fabaceae</taxon>
        <taxon>Papilionoideae</taxon>
        <taxon>50 kb inversion clade</taxon>
        <taxon>dalbergioids sensu lato</taxon>
        <taxon>Dalbergieae</taxon>
        <taxon>Pterocarpus clade</taxon>
        <taxon>Stylosanthes</taxon>
    </lineage>
</organism>
<proteinExistence type="predicted"/>
<keyword evidence="2" id="KW-1185">Reference proteome</keyword>
<accession>A0ABU6QZT2</accession>
<gene>
    <name evidence="1" type="ORF">PIB30_100847</name>
</gene>
<evidence type="ECO:0000313" key="2">
    <source>
        <dbReference type="Proteomes" id="UP001341840"/>
    </source>
</evidence>
<sequence>MHRLVQITGGFFPQNPSVTSKYKHERSSPFLTPLPLRNPNTPNPNLCPTTPAVFRHPRRPVCRQKLSLSPPLQPEVVVPTSIAFSEVRFVTSYSISRILTSCSQERRHAVSNSIVWSASPWSLPLPAQALK</sequence>
<dbReference type="Proteomes" id="UP001341840">
    <property type="component" value="Unassembled WGS sequence"/>
</dbReference>
<feature type="non-terminal residue" evidence="1">
    <location>
        <position position="131"/>
    </location>
</feature>